<protein>
    <submittedName>
        <fullName evidence="1">DnaA-related protein</fullName>
    </submittedName>
</protein>
<gene>
    <name evidence="1" type="ordered locus">Caul_2552</name>
</gene>
<accession>B0SWQ1</accession>
<dbReference type="SUPFAM" id="SSF52540">
    <property type="entry name" value="P-loop containing nucleoside triphosphate hydrolases"/>
    <property type="match status" value="1"/>
</dbReference>
<reference evidence="1" key="1">
    <citation type="submission" date="2008-01" db="EMBL/GenBank/DDBJ databases">
        <title>Complete sequence of chromosome of Caulobacter sp. K31.</title>
        <authorList>
            <consortium name="US DOE Joint Genome Institute"/>
            <person name="Copeland A."/>
            <person name="Lucas S."/>
            <person name="Lapidus A."/>
            <person name="Barry K."/>
            <person name="Glavina del Rio T."/>
            <person name="Dalin E."/>
            <person name="Tice H."/>
            <person name="Pitluck S."/>
            <person name="Bruce D."/>
            <person name="Goodwin L."/>
            <person name="Thompson L.S."/>
            <person name="Brettin T."/>
            <person name="Detter J.C."/>
            <person name="Han C."/>
            <person name="Schmutz J."/>
            <person name="Larimer F."/>
            <person name="Land M."/>
            <person name="Hauser L."/>
            <person name="Kyrpides N."/>
            <person name="Kim E."/>
            <person name="Stephens C."/>
            <person name="Richardson P."/>
        </authorList>
    </citation>
    <scope>NUCLEOTIDE SEQUENCE [LARGE SCALE GENOMIC DNA]</scope>
    <source>
        <strain evidence="1">K31</strain>
    </source>
</reference>
<dbReference type="Gene3D" id="1.10.8.60">
    <property type="match status" value="1"/>
</dbReference>
<dbReference type="InterPro" id="IPR027417">
    <property type="entry name" value="P-loop_NTPase"/>
</dbReference>
<dbReference type="Gene3D" id="3.40.50.300">
    <property type="entry name" value="P-loop containing nucleotide triphosphate hydrolases"/>
    <property type="match status" value="1"/>
</dbReference>
<dbReference type="EMBL" id="CP000927">
    <property type="protein sequence ID" value="ABZ71679.1"/>
    <property type="molecule type" value="Genomic_DNA"/>
</dbReference>
<dbReference type="AlphaFoldDB" id="B0SWQ1"/>
<dbReference type="HOGENOM" id="CLU_072265_0_0_5"/>
<dbReference type="eggNOG" id="COG0593">
    <property type="taxonomic scope" value="Bacteria"/>
</dbReference>
<organism evidence="1">
    <name type="scientific">Caulobacter sp. (strain K31)</name>
    <dbReference type="NCBI Taxonomy" id="366602"/>
    <lineage>
        <taxon>Bacteria</taxon>
        <taxon>Pseudomonadati</taxon>
        <taxon>Pseudomonadota</taxon>
        <taxon>Alphaproteobacteria</taxon>
        <taxon>Caulobacterales</taxon>
        <taxon>Caulobacteraceae</taxon>
        <taxon>Caulobacter</taxon>
    </lineage>
</organism>
<name>B0SWQ1_CAUSK</name>
<evidence type="ECO:0000313" key="1">
    <source>
        <dbReference type="EMBL" id="ABZ71679.1"/>
    </source>
</evidence>
<dbReference type="OrthoDB" id="7390113at2"/>
<sequence length="233" mass="24749">MPRQFRLPLTTPPCWDRESFASSPTNAQALAGLDAWPAWPDGRLALVGPAGTGKTHLARDWARRAGAVVIEAATLNHAPLDLASLRGRPLLVEDADRRADGDLVDDETLFHLINMAGVDGGSLLLTGRLAPVAWEAAVPDLRSRLNALTVARIVEPDDIVLEAVLRRGFEAAGIRPTADLYPYLMARLPRSAPAALAAVAALDEAAAAQGREVNKALALAVLDFGDSEDEGED</sequence>
<dbReference type="KEGG" id="cak:Caul_2552"/>
<dbReference type="STRING" id="366602.Caul_2552"/>
<proteinExistence type="predicted"/>